<dbReference type="AlphaFoldDB" id="A0A2J0Q8E2"/>
<name>A0A2J0Q8E2_9BACT</name>
<evidence type="ECO:0000259" key="3">
    <source>
        <dbReference type="Pfam" id="PF13229"/>
    </source>
</evidence>
<dbReference type="SUPFAM" id="SSF51261">
    <property type="entry name" value="Duplicated hybrid motif"/>
    <property type="match status" value="1"/>
</dbReference>
<evidence type="ECO:0000256" key="1">
    <source>
        <dbReference type="ARBA" id="ARBA00022729"/>
    </source>
</evidence>
<evidence type="ECO:0000313" key="4">
    <source>
        <dbReference type="EMBL" id="PJE51484.1"/>
    </source>
</evidence>
<proteinExistence type="predicted"/>
<dbReference type="Pfam" id="PF01551">
    <property type="entry name" value="Peptidase_M23"/>
    <property type="match status" value="1"/>
</dbReference>
<keyword evidence="1" id="KW-0732">Signal</keyword>
<dbReference type="SUPFAM" id="SSF51126">
    <property type="entry name" value="Pectin lyase-like"/>
    <property type="match status" value="1"/>
</dbReference>
<feature type="domain" description="Right handed beta helix" evidence="3">
    <location>
        <begin position="317"/>
        <end position="418"/>
    </location>
</feature>
<feature type="domain" description="M23ase beta-sheet core" evidence="2">
    <location>
        <begin position="79"/>
        <end position="185"/>
    </location>
</feature>
<dbReference type="InterPro" id="IPR012334">
    <property type="entry name" value="Pectin_lyas_fold"/>
</dbReference>
<dbReference type="Pfam" id="PF13229">
    <property type="entry name" value="Beta_helix"/>
    <property type="match status" value="1"/>
</dbReference>
<dbReference type="InterPro" id="IPR016047">
    <property type="entry name" value="M23ase_b-sheet_dom"/>
</dbReference>
<dbReference type="PANTHER" id="PTHR21666:SF289">
    <property type="entry name" value="L-ALA--D-GLU ENDOPEPTIDASE"/>
    <property type="match status" value="1"/>
</dbReference>
<dbReference type="InterPro" id="IPR039448">
    <property type="entry name" value="Beta_helix"/>
</dbReference>
<dbReference type="InterPro" id="IPR006626">
    <property type="entry name" value="PbH1"/>
</dbReference>
<sequence length="652" mass="69503">MIMFMSIKSNKNLKLSQLFILCLVVLFVTPVSVFASYYTLPIDTINDSDISLFGYFDHDADSGEKVRYDGETVFSYDDHHGLDYLTNEIEGKEIYAAADGNVRVVGWENPMNHSQGYGFRMYLYHGSSSQRTVYAHLIEDSNNFDVSESVIRGDVIASSGDTGLSTEPHLHFGVYDCDCTTDTEQVDPYGWSGGGSDPWPYNTNNYLWTNASPSFVVPISGTINSNSIWGPNVVHLLNGSITLAASASLDIEPGAIVKFQTDTSKFLISGDLNVNGTASSPSYFTSYKDDTVGGDTNGDGSATSPASSDWNYIQTNPGSTADFDHAVIRYGDYGIYTNNGGIINVTDSLLDSLYSYGFYLSSSSVNIDGTTIQNTGNYGVYAGGSNGPLTLTNNTFIDNNYAAVRFLLGNKTLTSYGNIASGSSGDLGMQVSGTMYKDQTWGDTQFPYIITTSGMTISSGKTLTLDPGVIFKPQIGASALYVSGTLSAIGSSSAPIYFTSYRDDTVGGDTNHDGSSTNPTAGDWRGIRVNSGGTASISYAKISYAGNYFGWTVDSYGGNVDIDNSILASASVGFKIENSGTGSISSSSFINTSTDGVLNQTTATVSAENNWWGASNGPLGKKCSPEEDPGSGVPVSSYVDFCPFITATPSWP</sequence>
<gene>
    <name evidence="4" type="ORF">COV29_00685</name>
</gene>
<dbReference type="GO" id="GO:0004222">
    <property type="term" value="F:metalloendopeptidase activity"/>
    <property type="evidence" value="ECO:0007669"/>
    <property type="project" value="TreeGrafter"/>
</dbReference>
<dbReference type="InterPro" id="IPR050570">
    <property type="entry name" value="Cell_wall_metabolism_enzyme"/>
</dbReference>
<dbReference type="PANTHER" id="PTHR21666">
    <property type="entry name" value="PEPTIDASE-RELATED"/>
    <property type="match status" value="1"/>
</dbReference>
<accession>A0A2J0Q8E2</accession>
<dbReference type="InterPro" id="IPR011050">
    <property type="entry name" value="Pectin_lyase_fold/virulence"/>
</dbReference>
<protein>
    <submittedName>
        <fullName evidence="4">Uncharacterized protein</fullName>
    </submittedName>
</protein>
<comment type="caution">
    <text evidence="4">The sequence shown here is derived from an EMBL/GenBank/DDBJ whole genome shotgun (WGS) entry which is preliminary data.</text>
</comment>
<evidence type="ECO:0000313" key="5">
    <source>
        <dbReference type="Proteomes" id="UP000228496"/>
    </source>
</evidence>
<dbReference type="Gene3D" id="2.70.70.10">
    <property type="entry name" value="Glucose Permease (Domain IIA)"/>
    <property type="match status" value="1"/>
</dbReference>
<dbReference type="CDD" id="cd12797">
    <property type="entry name" value="M23_peptidase"/>
    <property type="match status" value="1"/>
</dbReference>
<dbReference type="EMBL" id="PCXQ01000002">
    <property type="protein sequence ID" value="PJE51484.1"/>
    <property type="molecule type" value="Genomic_DNA"/>
</dbReference>
<dbReference type="Proteomes" id="UP000228496">
    <property type="component" value="Unassembled WGS sequence"/>
</dbReference>
<dbReference type="Gene3D" id="2.160.20.10">
    <property type="entry name" value="Single-stranded right-handed beta-helix, Pectin lyase-like"/>
    <property type="match status" value="1"/>
</dbReference>
<evidence type="ECO:0000259" key="2">
    <source>
        <dbReference type="Pfam" id="PF01551"/>
    </source>
</evidence>
<organism evidence="4 5">
    <name type="scientific">Candidatus Yanofskybacteria bacterium CG10_big_fil_rev_8_21_14_0_10_36_16</name>
    <dbReference type="NCBI Taxonomy" id="1975096"/>
    <lineage>
        <taxon>Bacteria</taxon>
        <taxon>Candidatus Yanofskyibacteriota</taxon>
    </lineage>
</organism>
<dbReference type="InterPro" id="IPR011055">
    <property type="entry name" value="Dup_hybrid_motif"/>
</dbReference>
<dbReference type="SMART" id="SM00710">
    <property type="entry name" value="PbH1"/>
    <property type="match status" value="5"/>
</dbReference>
<reference evidence="4 5" key="1">
    <citation type="submission" date="2017-09" db="EMBL/GenBank/DDBJ databases">
        <title>Depth-based differentiation of microbial function through sediment-hosted aquifers and enrichment of novel symbionts in the deep terrestrial subsurface.</title>
        <authorList>
            <person name="Probst A.J."/>
            <person name="Ladd B."/>
            <person name="Jarett J.K."/>
            <person name="Geller-Mcgrath D.E."/>
            <person name="Sieber C.M."/>
            <person name="Emerson J.B."/>
            <person name="Anantharaman K."/>
            <person name="Thomas B.C."/>
            <person name="Malmstrom R."/>
            <person name="Stieglmeier M."/>
            <person name="Klingl A."/>
            <person name="Woyke T."/>
            <person name="Ryan C.M."/>
            <person name="Banfield J.F."/>
        </authorList>
    </citation>
    <scope>NUCLEOTIDE SEQUENCE [LARGE SCALE GENOMIC DNA]</scope>
    <source>
        <strain evidence="4">CG10_big_fil_rev_8_21_14_0_10_36_16</strain>
    </source>
</reference>